<evidence type="ECO:0000313" key="1">
    <source>
        <dbReference type="EMBL" id="CAB4582441.1"/>
    </source>
</evidence>
<reference evidence="1" key="1">
    <citation type="submission" date="2020-05" db="EMBL/GenBank/DDBJ databases">
        <authorList>
            <person name="Chiriac C."/>
            <person name="Salcher M."/>
            <person name="Ghai R."/>
            <person name="Kavagutti S V."/>
        </authorList>
    </citation>
    <scope>NUCLEOTIDE SEQUENCE</scope>
</reference>
<gene>
    <name evidence="1" type="ORF">UFOPK1762_00732</name>
</gene>
<dbReference type="EMBL" id="CAEZTY010000020">
    <property type="protein sequence ID" value="CAB4582441.1"/>
    <property type="molecule type" value="Genomic_DNA"/>
</dbReference>
<sequence>MRPVPFGYRLWESPLPLSRLAETELWFCRPCDTPAIPPAGGVCVLRQNDGTELAHVIVEKLQRARPRNR</sequence>
<proteinExistence type="predicted"/>
<accession>A0A6J6F107</accession>
<organism evidence="1">
    <name type="scientific">freshwater metagenome</name>
    <dbReference type="NCBI Taxonomy" id="449393"/>
    <lineage>
        <taxon>unclassified sequences</taxon>
        <taxon>metagenomes</taxon>
        <taxon>ecological metagenomes</taxon>
    </lineage>
</organism>
<name>A0A6J6F107_9ZZZZ</name>
<protein>
    <submittedName>
        <fullName evidence="1">Unannotated protein</fullName>
    </submittedName>
</protein>
<dbReference type="AlphaFoldDB" id="A0A6J6F107"/>